<proteinExistence type="predicted"/>
<sequence length="912" mass="98669">MNINDILKKILEIPDLVTNKHTHNNKSVLDKITQSLLDNWNSAYSHISDSVKHITGAERTTWNTVTNKVDKISGKGLSANDYTTEEKNKLSGIANNANNYVHPATHNASMIVEDATHRFVSDTEKTGWNDKYSKNEIDNKINQVITDLDWKESVATYSALSTTYPSPQDGWTVNVKDTDITYRWSGSKWISISANAIPLATSSVDGKMSKTDKSFLDTVKGLWNSVTTHISDAVKHITSSERTLWNTVSNKLDKSGGVINGKVTVLGSAQNSHFNVRGINGIMDDGNGNFESSDLYLNYNTTNKVYVNGTNEIYHKGNLTKVSQLNNDAGYITQADVDTSQNHTHANKTTLDKITESNLTDWNNKLSKSGGSMSGTISWDGLTANKDLLYATGSTDWAKIQYIINSSDNCELRNQIGDDTTTKFTWYGNSTNLMTLQPTGSGTTISGANLSINGNITATNFNGTVNGFTLGKTVPANAVFTDTNTWRGIQDNLTSTSTSDSLSAAQGKWLNENKLSLNGGTINGALTFSKGSVSKIDIICRTDENSWAEGINMKDKDNSKRIFGMGVHGNGENLTSFFFGKGTNPWQDTIFKVTDTSILYKTYDIYHTGNKPTKADVGLGNVDNTSDADKPISTATQAALNGKAASSHTHNYAGSSSEGGSATTALACTGNSATATKLATARTITLSGDYSGSVNFDGSGNVTLYGFNYNCTVSKGNTNNYPYCRIAHAEGTGSYADQSITLFLSQGYQGGKFGIIRITLRSNDQSATSETWATVEAKWLVRSGFDLGDIQIGIHSEKAKWFADVFYKCNGSYAGLVAKQLDSGGRGNCGRTWTLINCSEPSDTTTATNNTKNCYTSIASYNNTYTSIINSSDGGTVNYANASTRATQDSDGKQINTTYVKKGMTWNQLEGV</sequence>
<accession>A0A512TQC9</accession>
<dbReference type="Proteomes" id="UP000321089">
    <property type="component" value="Unassembled WGS sequence"/>
</dbReference>
<evidence type="ECO:0000313" key="1">
    <source>
        <dbReference type="EMBL" id="GEQ22470.1"/>
    </source>
</evidence>
<name>A0A512TQC9_CLOBU</name>
<organism evidence="1 2">
    <name type="scientific">Clostridium butyricum</name>
    <dbReference type="NCBI Taxonomy" id="1492"/>
    <lineage>
        <taxon>Bacteria</taxon>
        <taxon>Bacillati</taxon>
        <taxon>Bacillota</taxon>
        <taxon>Clostridia</taxon>
        <taxon>Eubacteriales</taxon>
        <taxon>Clostridiaceae</taxon>
        <taxon>Clostridium</taxon>
    </lineage>
</organism>
<dbReference type="EMBL" id="BKBC01000049">
    <property type="protein sequence ID" value="GEQ22470.1"/>
    <property type="molecule type" value="Genomic_DNA"/>
</dbReference>
<dbReference type="InterPro" id="IPR054500">
    <property type="entry name" value="Phage_fiber_rpt"/>
</dbReference>
<reference evidence="1 2" key="1">
    <citation type="submission" date="2019-07" db="EMBL/GenBank/DDBJ databases">
        <title>Whole genome shotgun sequence of Clostridium butyricum NBRC 3858.</title>
        <authorList>
            <person name="Hosoyama A."/>
            <person name="Uohara A."/>
            <person name="Ohji S."/>
            <person name="Ichikawa N."/>
        </authorList>
    </citation>
    <scope>NUCLEOTIDE SEQUENCE [LARGE SCALE GENOMIC DNA]</scope>
    <source>
        <strain evidence="1 2">NBRC 3858</strain>
    </source>
</reference>
<dbReference type="RefSeq" id="WP_171781532.1">
    <property type="nucleotide sequence ID" value="NZ_BKBC01000049.1"/>
</dbReference>
<protein>
    <submittedName>
        <fullName evidence="1">Uncharacterized protein</fullName>
    </submittedName>
</protein>
<dbReference type="Pfam" id="PF22337">
    <property type="entry name" value="Phage_fiber_rpt"/>
    <property type="match status" value="1"/>
</dbReference>
<evidence type="ECO:0000313" key="2">
    <source>
        <dbReference type="Proteomes" id="UP000321089"/>
    </source>
</evidence>
<gene>
    <name evidence="1" type="ORF">CBU02nite_29760</name>
</gene>
<comment type="caution">
    <text evidence="1">The sequence shown here is derived from an EMBL/GenBank/DDBJ whole genome shotgun (WGS) entry which is preliminary data.</text>
</comment>
<dbReference type="AlphaFoldDB" id="A0A512TQC9"/>